<evidence type="ECO:0000313" key="4">
    <source>
        <dbReference type="EMBL" id="EYC01798.1"/>
    </source>
</evidence>
<keyword evidence="2" id="KW-0812">Transmembrane</keyword>
<keyword evidence="2" id="KW-0472">Membrane</keyword>
<feature type="compositionally biased region" description="Acidic residues" evidence="1">
    <location>
        <begin position="74"/>
        <end position="87"/>
    </location>
</feature>
<dbReference type="AlphaFoldDB" id="A0A016TGR6"/>
<evidence type="ECO:0000313" key="5">
    <source>
        <dbReference type="Proteomes" id="UP000024635"/>
    </source>
</evidence>
<evidence type="ECO:0000256" key="1">
    <source>
        <dbReference type="SAM" id="MobiDB-lite"/>
    </source>
</evidence>
<dbReference type="EMBL" id="JARK01001440">
    <property type="protein sequence ID" value="EYC01798.1"/>
    <property type="molecule type" value="Genomic_DNA"/>
</dbReference>
<sequence>MRCGAGEILRIVPLAVIISSVTAPSVIQQALDAVVEQPAQPPDLLVRGSYLGEQDIEYEYDDPANNTLRNHSENDDEDDSEIDQGDSEISEERCVHELYLGLVGVNSPVDSILSHESNITLSLVLAFFRKHIVLRKISSREHNLDVLLSNDSSKESRNDDRGIFIGERDGLKEVKPDQKRLAPVVVINSAFNNRKTFACPKIKSDLKTGTSIGDLSPEDIAIIASMGDALAVKESFKTGLGLWPKTNIEFRGAAFPSGGDATIDGLVTIPNILSEFNNRLVGVSHGMGTRDQLPETQLSVAESGATTDKMPEQAKELVRRLKNLVEVDYTQHWIMVIVTIGTEEVCSRCTSPNFTALTNAIDILQAHLPRAFVVLLGPIHVSFPHKLKGNLLKSRCECSREASNTLMEQLSADWKTAFEKLQEHVDTNPFRPPTFGILAIPELTITSRYPYGLFIPNKPLLNRRGHNYATKWLWNRLIAGENYNLSAAVLSQDAYFCPSIGCPYFRNTANAHGCQLLSLSEAKEKELLLGVDGKVLKKRRRTPERLYTIAISIVGIAFFVVCTLGTVFYQKSKQGDHGRFEIPNEAQKKFEEAQKEEEKALLTRQMTRGMSVNEGLQKSTRRLTGEEA</sequence>
<evidence type="ECO:0008006" key="6">
    <source>
        <dbReference type="Google" id="ProtNLM"/>
    </source>
</evidence>
<name>A0A016TGR6_9BILA</name>
<dbReference type="PANTHER" id="PTHR21325">
    <property type="entry name" value="PHOSPHOLIPASE B, PLB1"/>
    <property type="match status" value="1"/>
</dbReference>
<keyword evidence="2" id="KW-1133">Transmembrane helix</keyword>
<protein>
    <recommendedName>
        <fullName evidence="6">Lipase_GDSL domain-containing protein</fullName>
    </recommendedName>
</protein>
<keyword evidence="3" id="KW-0732">Signal</keyword>
<dbReference type="OrthoDB" id="10265800at2759"/>
<dbReference type="Proteomes" id="UP000024635">
    <property type="component" value="Unassembled WGS sequence"/>
</dbReference>
<feature type="transmembrane region" description="Helical" evidence="2">
    <location>
        <begin position="546"/>
        <end position="569"/>
    </location>
</feature>
<dbReference type="InterPro" id="IPR038885">
    <property type="entry name" value="PLB1"/>
</dbReference>
<evidence type="ECO:0000256" key="3">
    <source>
        <dbReference type="SAM" id="SignalP"/>
    </source>
</evidence>
<dbReference type="PANTHER" id="PTHR21325:SF32">
    <property type="entry name" value="LIPASE_GDSL DOMAIN-CONTAINING PROTEIN"/>
    <property type="match status" value="1"/>
</dbReference>
<gene>
    <name evidence="4" type="primary">Acey_s0104.g3608</name>
    <name evidence="4" type="synonym">Acey-F36A2.9</name>
    <name evidence="4" type="ORF">Y032_0104g3608</name>
</gene>
<feature type="chain" id="PRO_5001487631" description="Lipase_GDSL domain-containing protein" evidence="3">
    <location>
        <begin position="24"/>
        <end position="628"/>
    </location>
</feature>
<dbReference type="GO" id="GO:0006644">
    <property type="term" value="P:phospholipid metabolic process"/>
    <property type="evidence" value="ECO:0007669"/>
    <property type="project" value="TreeGrafter"/>
</dbReference>
<feature type="signal peptide" evidence="3">
    <location>
        <begin position="1"/>
        <end position="23"/>
    </location>
</feature>
<dbReference type="InterPro" id="IPR001087">
    <property type="entry name" value="GDSL"/>
</dbReference>
<dbReference type="InterPro" id="IPR035547">
    <property type="entry name" value="Phospholipase_B"/>
</dbReference>
<dbReference type="STRING" id="53326.A0A016TGR6"/>
<proteinExistence type="predicted"/>
<organism evidence="4 5">
    <name type="scientific">Ancylostoma ceylanicum</name>
    <dbReference type="NCBI Taxonomy" id="53326"/>
    <lineage>
        <taxon>Eukaryota</taxon>
        <taxon>Metazoa</taxon>
        <taxon>Ecdysozoa</taxon>
        <taxon>Nematoda</taxon>
        <taxon>Chromadorea</taxon>
        <taxon>Rhabditida</taxon>
        <taxon>Rhabditina</taxon>
        <taxon>Rhabditomorpha</taxon>
        <taxon>Strongyloidea</taxon>
        <taxon>Ancylostomatidae</taxon>
        <taxon>Ancylostomatinae</taxon>
        <taxon>Ancylostoma</taxon>
    </lineage>
</organism>
<dbReference type="CDD" id="cd01824">
    <property type="entry name" value="Phospholipase_B_like"/>
    <property type="match status" value="1"/>
</dbReference>
<evidence type="ECO:0000256" key="2">
    <source>
        <dbReference type="SAM" id="Phobius"/>
    </source>
</evidence>
<dbReference type="GO" id="GO:0004620">
    <property type="term" value="F:phospholipase activity"/>
    <property type="evidence" value="ECO:0007669"/>
    <property type="project" value="InterPro"/>
</dbReference>
<dbReference type="Pfam" id="PF00657">
    <property type="entry name" value="Lipase_GDSL"/>
    <property type="match status" value="1"/>
</dbReference>
<reference evidence="5" key="1">
    <citation type="journal article" date="2015" name="Nat. Genet.">
        <title>The genome and transcriptome of the zoonotic hookworm Ancylostoma ceylanicum identify infection-specific gene families.</title>
        <authorList>
            <person name="Schwarz E.M."/>
            <person name="Hu Y."/>
            <person name="Antoshechkin I."/>
            <person name="Miller M.M."/>
            <person name="Sternberg P.W."/>
            <person name="Aroian R.V."/>
        </authorList>
    </citation>
    <scope>NUCLEOTIDE SEQUENCE</scope>
    <source>
        <strain evidence="5">HY135</strain>
    </source>
</reference>
<accession>A0A016TGR6</accession>
<keyword evidence="5" id="KW-1185">Reference proteome</keyword>
<feature type="region of interest" description="Disordered" evidence="1">
    <location>
        <begin position="61"/>
        <end position="87"/>
    </location>
</feature>
<comment type="caution">
    <text evidence="4">The sequence shown here is derived from an EMBL/GenBank/DDBJ whole genome shotgun (WGS) entry which is preliminary data.</text>
</comment>